<dbReference type="Pfam" id="PF13730">
    <property type="entry name" value="HTH_36"/>
    <property type="match status" value="1"/>
</dbReference>
<feature type="region of interest" description="Disordered" evidence="1">
    <location>
        <begin position="100"/>
        <end position="155"/>
    </location>
</feature>
<dbReference type="EMBL" id="FXYH01000003">
    <property type="protein sequence ID" value="SMX37831.1"/>
    <property type="molecule type" value="Genomic_DNA"/>
</dbReference>
<dbReference type="OrthoDB" id="7872496at2"/>
<dbReference type="InterPro" id="IPR036388">
    <property type="entry name" value="WH-like_DNA-bd_sf"/>
</dbReference>
<sequence length="258" mass="28932">MTSATISRYEWLKAVMQVEGLSATAKNVCTALALQFYNDETGRLNPSQETLANYLKVHKDTVKRVLRELRNAGWILSIGDGGRGKSPMLRLLSPSKIIPFRPVKGGQNAPVKTDKGGANPPTQGKERGDDLQQKGGQIIPPHYKEEQYKEHKRADVSTKRPECLSQFRNHHFAGRTFAGLVVVPTTEHSALNAWGDWLDENQFPKLCFFSIQQLQEKGNKKFFHLPSKTPPTTPDACAEARWYFEQLIDFEGASHAAQ</sequence>
<evidence type="ECO:0000313" key="3">
    <source>
        <dbReference type="Proteomes" id="UP000220836"/>
    </source>
</evidence>
<dbReference type="AlphaFoldDB" id="A0A238K4I9"/>
<keyword evidence="3" id="KW-1185">Reference proteome</keyword>
<name>A0A238K4I9_9RHOB</name>
<feature type="compositionally biased region" description="Basic and acidic residues" evidence="1">
    <location>
        <begin position="142"/>
        <end position="155"/>
    </location>
</feature>
<accession>A0A238K4I9</accession>
<reference evidence="2 3" key="1">
    <citation type="submission" date="2017-05" db="EMBL/GenBank/DDBJ databases">
        <authorList>
            <person name="Song R."/>
            <person name="Chenine A.L."/>
            <person name="Ruprecht R.M."/>
        </authorList>
    </citation>
    <scope>NUCLEOTIDE SEQUENCE [LARGE SCALE GENOMIC DNA]</scope>
    <source>
        <strain evidence="2 3">CECT 8663</strain>
    </source>
</reference>
<organism evidence="2 3">
    <name type="scientific">Pelagimonas varians</name>
    <dbReference type="NCBI Taxonomy" id="696760"/>
    <lineage>
        <taxon>Bacteria</taxon>
        <taxon>Pseudomonadati</taxon>
        <taxon>Pseudomonadota</taxon>
        <taxon>Alphaproteobacteria</taxon>
        <taxon>Rhodobacterales</taxon>
        <taxon>Roseobacteraceae</taxon>
        <taxon>Pelagimonas</taxon>
    </lineage>
</organism>
<dbReference type="InterPro" id="IPR036390">
    <property type="entry name" value="WH_DNA-bd_sf"/>
</dbReference>
<protein>
    <submittedName>
        <fullName evidence="2">Uncharacterized protein</fullName>
    </submittedName>
</protein>
<evidence type="ECO:0000313" key="2">
    <source>
        <dbReference type="EMBL" id="SMX37831.1"/>
    </source>
</evidence>
<dbReference type="SUPFAM" id="SSF46785">
    <property type="entry name" value="Winged helix' DNA-binding domain"/>
    <property type="match status" value="1"/>
</dbReference>
<evidence type="ECO:0000256" key="1">
    <source>
        <dbReference type="SAM" id="MobiDB-lite"/>
    </source>
</evidence>
<dbReference type="Gene3D" id="1.10.10.10">
    <property type="entry name" value="Winged helix-like DNA-binding domain superfamily/Winged helix DNA-binding domain"/>
    <property type="match status" value="1"/>
</dbReference>
<gene>
    <name evidence="2" type="ORF">PEV8663_01214</name>
</gene>
<dbReference type="RefSeq" id="WP_097803714.1">
    <property type="nucleotide sequence ID" value="NZ_FXYH01000003.1"/>
</dbReference>
<proteinExistence type="predicted"/>
<dbReference type="Proteomes" id="UP000220836">
    <property type="component" value="Unassembled WGS sequence"/>
</dbReference>